<dbReference type="NCBIfam" id="NF041195">
    <property type="entry name" value="ScbA_BarX_GamBu"/>
    <property type="match status" value="1"/>
</dbReference>
<feature type="domain" description="A-factor biosynthesis hotdog" evidence="1">
    <location>
        <begin position="182"/>
        <end position="236"/>
    </location>
</feature>
<name>A0A1D8GAS6_9ACTN</name>
<reference evidence="2 3" key="1">
    <citation type="submission" date="2016-09" db="EMBL/GenBank/DDBJ databases">
        <title>Streptomyces rubrolavendulae MJM4426 Genome sequencing and assembly.</title>
        <authorList>
            <person name="Kim J.-G."/>
        </authorList>
    </citation>
    <scope>NUCLEOTIDE SEQUENCE [LARGE SCALE GENOMIC DNA]</scope>
    <source>
        <strain evidence="2 3">MJM4426</strain>
    </source>
</reference>
<dbReference type="AlphaFoldDB" id="A0A1D8GAS6"/>
<feature type="domain" description="A-factor biosynthesis hotdog" evidence="1">
    <location>
        <begin position="57"/>
        <end position="145"/>
    </location>
</feature>
<dbReference type="KEGG" id="srn:A4G23_05421"/>
<dbReference type="STRING" id="285473.A4G23_05421"/>
<gene>
    <name evidence="2" type="ORF">A4G23_05421</name>
</gene>
<dbReference type="Proteomes" id="UP000095349">
    <property type="component" value="Chromosome"/>
</dbReference>
<sequence>MLYDTTLDPRPSAPPGLGAYAHIRREEHLLVTGWERAARHEFDLDLVWPAVQGDLPYDPRVLAQTIRQTGLVVAHGAYDVPLTHQTVLSALSFALPACPPLPRGRTTSARVRVAVDEGEAGRRTRRTLRMTFHVQVDGATLARAESEFGWIPERVYERLRGARRHVEWGAWPVPDPVDARTVGRTRPAEVVLAAADRPGRWLLRNDVGDHQLFDHPVDHVPGLALLEAADQAARALCFPRSPAAGRVDALYRRYVEFDLPCLIEAEPLADPGAVRVTGTQDGEEAFRVDFRP</sequence>
<dbReference type="OrthoDB" id="7838374at2"/>
<protein>
    <submittedName>
        <fullName evidence="2">A-factor biosynthesis hotdog domain protein</fullName>
    </submittedName>
</protein>
<dbReference type="InterPro" id="IPR005509">
    <property type="entry name" value="AfsA_hotdog_dom"/>
</dbReference>
<dbReference type="Pfam" id="PF03756">
    <property type="entry name" value="AfsA"/>
    <property type="match status" value="2"/>
</dbReference>
<dbReference type="GeneID" id="33066337"/>
<dbReference type="GO" id="GO:0016740">
    <property type="term" value="F:transferase activity"/>
    <property type="evidence" value="ECO:0007669"/>
    <property type="project" value="InterPro"/>
</dbReference>
<dbReference type="EMBL" id="CP017316">
    <property type="protein sequence ID" value="AOT62523.1"/>
    <property type="molecule type" value="Genomic_DNA"/>
</dbReference>
<evidence type="ECO:0000313" key="3">
    <source>
        <dbReference type="Proteomes" id="UP000095349"/>
    </source>
</evidence>
<evidence type="ECO:0000259" key="1">
    <source>
        <dbReference type="Pfam" id="PF03756"/>
    </source>
</evidence>
<keyword evidence="3" id="KW-1185">Reference proteome</keyword>
<dbReference type="PATRIC" id="fig|285473.5.peg.5714"/>
<proteinExistence type="predicted"/>
<accession>A0A1D8GAS6</accession>
<dbReference type="InterPro" id="IPR047757">
    <property type="entry name" value="AfsA-like"/>
</dbReference>
<evidence type="ECO:0000313" key="2">
    <source>
        <dbReference type="EMBL" id="AOT62523.1"/>
    </source>
</evidence>
<organism evidence="2 3">
    <name type="scientific">Streptomyces rubrolavendulae</name>
    <dbReference type="NCBI Taxonomy" id="285473"/>
    <lineage>
        <taxon>Bacteria</taxon>
        <taxon>Bacillati</taxon>
        <taxon>Actinomycetota</taxon>
        <taxon>Actinomycetes</taxon>
        <taxon>Kitasatosporales</taxon>
        <taxon>Streptomycetaceae</taxon>
        <taxon>Streptomyces</taxon>
    </lineage>
</organism>
<dbReference type="RefSeq" id="WP_069979301.1">
    <property type="nucleotide sequence ID" value="NZ_CP017316.1"/>
</dbReference>